<gene>
    <name evidence="2" type="ORF">BXYJ_LOCUS3400</name>
</gene>
<dbReference type="SMR" id="A0A1I7SCD1"/>
<protein>
    <submittedName>
        <fullName evidence="2">(pine wood nematode) hypothetical protein</fullName>
    </submittedName>
</protein>
<feature type="transmembrane region" description="Helical" evidence="1">
    <location>
        <begin position="57"/>
        <end position="74"/>
    </location>
</feature>
<keyword evidence="1" id="KW-0812">Transmembrane</keyword>
<evidence type="ECO:0000313" key="2">
    <source>
        <dbReference type="EMBL" id="CAD5214178.1"/>
    </source>
</evidence>
<dbReference type="Proteomes" id="UP000095284">
    <property type="component" value="Unplaced"/>
</dbReference>
<sequence>MFEIVDRELECVYYTSNILPYFELLPNFSYKTRPEKMGFVHSDEYYRCCCMRHVHKGCFVIGVIGFVLAVITAICTFMDGLILLGIGAAIHAFCYFLLLVGNRLRIHKLFLPILVVGIIAIIVYAVFAVLQIISLLQLSEESAPVEDEHYYNNRLSLLIMNLVFTVLSLLFSTYAFYVIYRDYWYLRDEPKKVGAHKVVTEVSVVQRTPDNRMVNREFIVVDKQSTSTASTHSS</sequence>
<name>A0A1I7SCD1_BURXY</name>
<organism evidence="3 5">
    <name type="scientific">Bursaphelenchus xylophilus</name>
    <name type="common">Pinewood nematode worm</name>
    <name type="synonym">Aphelenchoides xylophilus</name>
    <dbReference type="NCBI Taxonomy" id="6326"/>
    <lineage>
        <taxon>Eukaryota</taxon>
        <taxon>Metazoa</taxon>
        <taxon>Ecdysozoa</taxon>
        <taxon>Nematoda</taxon>
        <taxon>Chromadorea</taxon>
        <taxon>Rhabditida</taxon>
        <taxon>Tylenchina</taxon>
        <taxon>Tylenchomorpha</taxon>
        <taxon>Aphelenchoidea</taxon>
        <taxon>Aphelenchoididae</taxon>
        <taxon>Bursaphelenchus</taxon>
    </lineage>
</organism>
<reference evidence="5" key="1">
    <citation type="submission" date="2016-11" db="UniProtKB">
        <authorList>
            <consortium name="WormBaseParasite"/>
        </authorList>
    </citation>
    <scope>IDENTIFICATION</scope>
</reference>
<keyword evidence="1" id="KW-0472">Membrane</keyword>
<dbReference type="AlphaFoldDB" id="A0A1I7SCD1"/>
<evidence type="ECO:0000313" key="3">
    <source>
        <dbReference type="Proteomes" id="UP000095284"/>
    </source>
</evidence>
<feature type="transmembrane region" description="Helical" evidence="1">
    <location>
        <begin position="158"/>
        <end position="180"/>
    </location>
</feature>
<keyword evidence="4" id="KW-1185">Reference proteome</keyword>
<dbReference type="Proteomes" id="UP000582659">
    <property type="component" value="Unassembled WGS sequence"/>
</dbReference>
<dbReference type="WBParaSite" id="BXY_1068200.1">
    <property type="protein sequence ID" value="BXY_1068200.1"/>
    <property type="gene ID" value="BXY_1068200"/>
</dbReference>
<evidence type="ECO:0000256" key="1">
    <source>
        <dbReference type="SAM" id="Phobius"/>
    </source>
</evidence>
<dbReference type="EMBL" id="CAJFCV020000002">
    <property type="protein sequence ID" value="CAG9094322.1"/>
    <property type="molecule type" value="Genomic_DNA"/>
</dbReference>
<dbReference type="Proteomes" id="UP000659654">
    <property type="component" value="Unassembled WGS sequence"/>
</dbReference>
<keyword evidence="1" id="KW-1133">Transmembrane helix</keyword>
<accession>A0A1I7SCD1</accession>
<proteinExistence type="predicted"/>
<dbReference type="EMBL" id="CAJFDI010000002">
    <property type="protein sequence ID" value="CAD5214178.1"/>
    <property type="molecule type" value="Genomic_DNA"/>
</dbReference>
<feature type="transmembrane region" description="Helical" evidence="1">
    <location>
        <begin position="113"/>
        <end position="138"/>
    </location>
</feature>
<reference evidence="2" key="2">
    <citation type="submission" date="2020-09" db="EMBL/GenBank/DDBJ databases">
        <authorList>
            <person name="Kikuchi T."/>
        </authorList>
    </citation>
    <scope>NUCLEOTIDE SEQUENCE</scope>
    <source>
        <strain evidence="2">Ka4C1</strain>
    </source>
</reference>
<evidence type="ECO:0000313" key="5">
    <source>
        <dbReference type="WBParaSite" id="BXY_1068200.1"/>
    </source>
</evidence>
<feature type="transmembrane region" description="Helical" evidence="1">
    <location>
        <begin position="80"/>
        <end position="101"/>
    </location>
</feature>
<evidence type="ECO:0000313" key="4">
    <source>
        <dbReference type="Proteomes" id="UP000659654"/>
    </source>
</evidence>